<dbReference type="InterPro" id="IPR036259">
    <property type="entry name" value="MFS_trans_sf"/>
</dbReference>
<proteinExistence type="predicted"/>
<evidence type="ECO:0000313" key="2">
    <source>
        <dbReference type="EMBL" id="CAD7235098.1"/>
    </source>
</evidence>
<organism evidence="2">
    <name type="scientific">Cyprideis torosa</name>
    <dbReference type="NCBI Taxonomy" id="163714"/>
    <lineage>
        <taxon>Eukaryota</taxon>
        <taxon>Metazoa</taxon>
        <taxon>Ecdysozoa</taxon>
        <taxon>Arthropoda</taxon>
        <taxon>Crustacea</taxon>
        <taxon>Oligostraca</taxon>
        <taxon>Ostracoda</taxon>
        <taxon>Podocopa</taxon>
        <taxon>Podocopida</taxon>
        <taxon>Cytherocopina</taxon>
        <taxon>Cytheroidea</taxon>
        <taxon>Cytherideidae</taxon>
        <taxon>Cyprideis</taxon>
    </lineage>
</organism>
<reference evidence="2" key="1">
    <citation type="submission" date="2020-11" db="EMBL/GenBank/DDBJ databases">
        <authorList>
            <person name="Tran Van P."/>
        </authorList>
    </citation>
    <scope>NUCLEOTIDE SEQUENCE</scope>
</reference>
<protein>
    <submittedName>
        <fullName evidence="2">Uncharacterized protein</fullName>
    </submittedName>
</protein>
<accession>A0A7R8ZX74</accession>
<sequence length="140" mass="16201">MHRFIPESLRWLITKGKLGRAEALVFKICHWNKILLTKRHEEDFIQESSPITDTADVSKGRESSPSSSGKVAQKDVIREEIRVISEAMKLEEEQRPKISLVGLLRTRRIRRNTLVLFYVWSGELNVLLNASYKLNILSKI</sequence>
<dbReference type="Gene3D" id="1.20.1250.20">
    <property type="entry name" value="MFS general substrate transporter like domains"/>
    <property type="match status" value="1"/>
</dbReference>
<feature type="region of interest" description="Disordered" evidence="1">
    <location>
        <begin position="47"/>
        <end position="73"/>
    </location>
</feature>
<name>A0A7R8ZX74_9CRUS</name>
<dbReference type="EMBL" id="OB671174">
    <property type="protein sequence ID" value="CAD7235098.1"/>
    <property type="molecule type" value="Genomic_DNA"/>
</dbReference>
<dbReference type="OrthoDB" id="2261376at2759"/>
<dbReference type="AlphaFoldDB" id="A0A7R8ZX74"/>
<gene>
    <name evidence="2" type="ORF">CTOB1V02_LOCUS12914</name>
</gene>
<evidence type="ECO:0000256" key="1">
    <source>
        <dbReference type="SAM" id="MobiDB-lite"/>
    </source>
</evidence>